<evidence type="ECO:0000256" key="6">
    <source>
        <dbReference type="ARBA" id="ARBA00023012"/>
    </source>
</evidence>
<keyword evidence="6" id="KW-0902">Two-component regulatory system</keyword>
<evidence type="ECO:0000256" key="3">
    <source>
        <dbReference type="ARBA" id="ARBA00022553"/>
    </source>
</evidence>
<keyword evidence="4" id="KW-0808">Transferase</keyword>
<dbReference type="GO" id="GO:0000155">
    <property type="term" value="F:phosphorelay sensor kinase activity"/>
    <property type="evidence" value="ECO:0007669"/>
    <property type="project" value="InterPro"/>
</dbReference>
<keyword evidence="10" id="KW-1185">Reference proteome</keyword>
<dbReference type="SUPFAM" id="SSF47384">
    <property type="entry name" value="Homodimeric domain of signal transducing histidine kinase"/>
    <property type="match status" value="1"/>
</dbReference>
<feature type="transmembrane region" description="Helical" evidence="7">
    <location>
        <begin position="252"/>
        <end position="270"/>
    </location>
</feature>
<dbReference type="AlphaFoldDB" id="A0A1M6P7I4"/>
<dbReference type="Gene3D" id="2.60.40.2380">
    <property type="match status" value="1"/>
</dbReference>
<dbReference type="InterPro" id="IPR011623">
    <property type="entry name" value="7TMR_DISM_rcpt_extracell_dom1"/>
</dbReference>
<organism evidence="9 10">
    <name type="scientific">Rhodothermus profundi</name>
    <dbReference type="NCBI Taxonomy" id="633813"/>
    <lineage>
        <taxon>Bacteria</taxon>
        <taxon>Pseudomonadati</taxon>
        <taxon>Rhodothermota</taxon>
        <taxon>Rhodothermia</taxon>
        <taxon>Rhodothermales</taxon>
        <taxon>Rhodothermaceae</taxon>
        <taxon>Rhodothermus</taxon>
    </lineage>
</organism>
<dbReference type="Pfam" id="PF07696">
    <property type="entry name" value="7TMR-DISMED2"/>
    <property type="match status" value="1"/>
</dbReference>
<feature type="transmembrane region" description="Helical" evidence="7">
    <location>
        <begin position="186"/>
        <end position="207"/>
    </location>
</feature>
<accession>A0A1M6P7I4</accession>
<evidence type="ECO:0000256" key="5">
    <source>
        <dbReference type="ARBA" id="ARBA00022777"/>
    </source>
</evidence>
<dbReference type="InterPro" id="IPR011622">
    <property type="entry name" value="7TMR_DISM_rcpt_extracell_dom2"/>
</dbReference>
<keyword evidence="3" id="KW-0597">Phosphoprotein</keyword>
<dbReference type="PANTHER" id="PTHR43711">
    <property type="entry name" value="TWO-COMPONENT HISTIDINE KINASE"/>
    <property type="match status" value="1"/>
</dbReference>
<evidence type="ECO:0000313" key="10">
    <source>
        <dbReference type="Proteomes" id="UP000185812"/>
    </source>
</evidence>
<dbReference type="PROSITE" id="PS50109">
    <property type="entry name" value="HIS_KIN"/>
    <property type="match status" value="1"/>
</dbReference>
<sequence length="644" mass="72207">MPPGYIFLLLCFLPLFRDTSPTPILRLDRNATLTVQEKYTSLLIDPTDTLTLAQVIQLDRWTTPGHLHPDLPPGTYWLRLNLVAPAGYSHWLIKIPVDQVVGYVLMEGRLPPHDTLRTGYQVPLQERDLAVFRPPYLSLHLPPDVPQQLYLRIRHRFVSYISPGVPISIQFYPIDKALAAERAHRVVQGVLAGLLLAMALYNLFLFLVVRERSYLYYVMLTALLALFWLSASGYLADLFWPANRTYPHSLDFYLLLGAGLSYLCFTIAFLETARYAPRYHRLLRMLMGALALPAWMGLLNYWVVAERMAALLAATVALLSLGAAWQVHRRRHPLARYYLLAALPFVLGLLVYVAVWWGLLPVLPATRYSAQIGSAAEALLLSLALGARIRQLTREREQALLARARAEATEQHLQEVNALKTHLLGATAHDLRNPLSSLQGLIQTVREELPPSSPHQELLELAEAAGRRMLDTLEQLITASALESGRVTFRRTRLDLAALTAETVRFYQLCAARKQQQLTFAGPPDMPCFVEADPEQLRRALANLLSNALKFTPAGKRIVVRLHRHTSTVRLSVQDEGPGLTEADRKRLFGYFQRLSAQPTGDEPSSGLGLAITRQIVERMGGRIEVESAPGQGSTFTIVLPAIR</sequence>
<evidence type="ECO:0000256" key="2">
    <source>
        <dbReference type="ARBA" id="ARBA00012438"/>
    </source>
</evidence>
<keyword evidence="7" id="KW-1133">Transmembrane helix</keyword>
<keyword evidence="5 9" id="KW-0418">Kinase</keyword>
<dbReference type="SMART" id="SM00388">
    <property type="entry name" value="HisKA"/>
    <property type="match status" value="1"/>
</dbReference>
<dbReference type="CDD" id="cd00082">
    <property type="entry name" value="HisKA"/>
    <property type="match status" value="1"/>
</dbReference>
<dbReference type="Gene3D" id="1.10.287.130">
    <property type="match status" value="1"/>
</dbReference>
<feature type="transmembrane region" description="Helical" evidence="7">
    <location>
        <begin position="214"/>
        <end position="240"/>
    </location>
</feature>
<dbReference type="OrthoDB" id="9810447at2"/>
<dbReference type="Gene3D" id="3.30.565.10">
    <property type="entry name" value="Histidine kinase-like ATPase, C-terminal domain"/>
    <property type="match status" value="1"/>
</dbReference>
<dbReference type="Pfam" id="PF02518">
    <property type="entry name" value="HATPase_c"/>
    <property type="match status" value="1"/>
</dbReference>
<dbReference type="InterPro" id="IPR005467">
    <property type="entry name" value="His_kinase_dom"/>
</dbReference>
<dbReference type="SMART" id="SM00387">
    <property type="entry name" value="HATPase_c"/>
    <property type="match status" value="1"/>
</dbReference>
<protein>
    <recommendedName>
        <fullName evidence="2">histidine kinase</fullName>
        <ecNumber evidence="2">2.7.13.3</ecNumber>
    </recommendedName>
</protein>
<feature type="transmembrane region" description="Helical" evidence="7">
    <location>
        <begin position="337"/>
        <end position="359"/>
    </location>
</feature>
<evidence type="ECO:0000313" key="9">
    <source>
        <dbReference type="EMBL" id="SHK03878.1"/>
    </source>
</evidence>
<name>A0A1M6P7I4_9BACT</name>
<dbReference type="EC" id="2.7.13.3" evidence="2"/>
<dbReference type="InterPro" id="IPR003661">
    <property type="entry name" value="HisK_dim/P_dom"/>
</dbReference>
<gene>
    <name evidence="9" type="ORF">SAMN04488087_0063</name>
</gene>
<keyword evidence="7" id="KW-0812">Transmembrane</keyword>
<dbReference type="EMBL" id="FRAU01000001">
    <property type="protein sequence ID" value="SHK03878.1"/>
    <property type="molecule type" value="Genomic_DNA"/>
</dbReference>
<reference evidence="10" key="1">
    <citation type="submission" date="2016-11" db="EMBL/GenBank/DDBJ databases">
        <authorList>
            <person name="Varghese N."/>
            <person name="Submissions S."/>
        </authorList>
    </citation>
    <scope>NUCLEOTIDE SEQUENCE [LARGE SCALE GENOMIC DNA]</scope>
    <source>
        <strain evidence="10">DSM 22212</strain>
    </source>
</reference>
<dbReference type="SUPFAM" id="SSF55874">
    <property type="entry name" value="ATPase domain of HSP90 chaperone/DNA topoisomerase II/histidine kinase"/>
    <property type="match status" value="1"/>
</dbReference>
<dbReference type="STRING" id="633813.SAMN04488087_0063"/>
<dbReference type="PANTHER" id="PTHR43711:SF31">
    <property type="entry name" value="HISTIDINE KINASE"/>
    <property type="match status" value="1"/>
</dbReference>
<dbReference type="InterPro" id="IPR050736">
    <property type="entry name" value="Sensor_HK_Regulatory"/>
</dbReference>
<dbReference type="InterPro" id="IPR036890">
    <property type="entry name" value="HATPase_C_sf"/>
</dbReference>
<dbReference type="Pfam" id="PF07695">
    <property type="entry name" value="7TMR-DISM_7TM"/>
    <property type="match status" value="1"/>
</dbReference>
<dbReference type="InterPro" id="IPR004358">
    <property type="entry name" value="Sig_transdc_His_kin-like_C"/>
</dbReference>
<comment type="catalytic activity">
    <reaction evidence="1">
        <text>ATP + protein L-histidine = ADP + protein N-phospho-L-histidine.</text>
        <dbReference type="EC" id="2.7.13.3"/>
    </reaction>
</comment>
<dbReference type="InterPro" id="IPR003594">
    <property type="entry name" value="HATPase_dom"/>
</dbReference>
<proteinExistence type="predicted"/>
<dbReference type="InterPro" id="IPR036097">
    <property type="entry name" value="HisK_dim/P_sf"/>
</dbReference>
<dbReference type="CDD" id="cd00075">
    <property type="entry name" value="HATPase"/>
    <property type="match status" value="1"/>
</dbReference>
<dbReference type="PRINTS" id="PR00344">
    <property type="entry name" value="BCTRLSENSOR"/>
</dbReference>
<dbReference type="FunFam" id="3.30.565.10:FF:000006">
    <property type="entry name" value="Sensor histidine kinase WalK"/>
    <property type="match status" value="1"/>
</dbReference>
<feature type="transmembrane region" description="Helical" evidence="7">
    <location>
        <begin position="282"/>
        <end position="302"/>
    </location>
</feature>
<evidence type="ECO:0000256" key="7">
    <source>
        <dbReference type="SAM" id="Phobius"/>
    </source>
</evidence>
<feature type="transmembrane region" description="Helical" evidence="7">
    <location>
        <begin position="308"/>
        <end position="325"/>
    </location>
</feature>
<feature type="domain" description="Histidine kinase" evidence="8">
    <location>
        <begin position="426"/>
        <end position="644"/>
    </location>
</feature>
<evidence type="ECO:0000259" key="8">
    <source>
        <dbReference type="PROSITE" id="PS50109"/>
    </source>
</evidence>
<keyword evidence="7" id="KW-0472">Membrane</keyword>
<dbReference type="Proteomes" id="UP000185812">
    <property type="component" value="Unassembled WGS sequence"/>
</dbReference>
<evidence type="ECO:0000256" key="4">
    <source>
        <dbReference type="ARBA" id="ARBA00022679"/>
    </source>
</evidence>
<evidence type="ECO:0000256" key="1">
    <source>
        <dbReference type="ARBA" id="ARBA00000085"/>
    </source>
</evidence>
<dbReference type="Pfam" id="PF00512">
    <property type="entry name" value="HisKA"/>
    <property type="match status" value="1"/>
</dbReference>